<organism evidence="10 11">
    <name type="scientific">Candidatus Geothrix odensensis</name>
    <dbReference type="NCBI Taxonomy" id="2954440"/>
    <lineage>
        <taxon>Bacteria</taxon>
        <taxon>Pseudomonadati</taxon>
        <taxon>Acidobacteriota</taxon>
        <taxon>Holophagae</taxon>
        <taxon>Holophagales</taxon>
        <taxon>Holophagaceae</taxon>
        <taxon>Geothrix</taxon>
    </lineage>
</organism>
<dbReference type="SUPFAM" id="SSF90123">
    <property type="entry name" value="ABC transporter transmembrane region"/>
    <property type="match status" value="1"/>
</dbReference>
<name>A0A936K772_9BACT</name>
<dbReference type="EMBL" id="JADKCH010000032">
    <property type="protein sequence ID" value="MBK8573846.1"/>
    <property type="molecule type" value="Genomic_DNA"/>
</dbReference>
<keyword evidence="5 7" id="KW-1133">Transmembrane helix</keyword>
<evidence type="ECO:0000256" key="1">
    <source>
        <dbReference type="ARBA" id="ARBA00004651"/>
    </source>
</evidence>
<dbReference type="GO" id="GO:0015421">
    <property type="term" value="F:ABC-type oligopeptide transporter activity"/>
    <property type="evidence" value="ECO:0007669"/>
    <property type="project" value="TreeGrafter"/>
</dbReference>
<feature type="domain" description="ABC transmembrane type-1" evidence="9">
    <location>
        <begin position="20"/>
        <end position="329"/>
    </location>
</feature>
<keyword evidence="4 10" id="KW-0067">ATP-binding</keyword>
<dbReference type="AlphaFoldDB" id="A0A936K772"/>
<comment type="caution">
    <text evidence="10">The sequence shown here is derived from an EMBL/GenBank/DDBJ whole genome shotgun (WGS) entry which is preliminary data.</text>
</comment>
<evidence type="ECO:0000259" key="8">
    <source>
        <dbReference type="PROSITE" id="PS50893"/>
    </source>
</evidence>
<sequence>MSQLLRFFKDHLRPHAPLIAGGSLFLLLAGLCQGALIASIKFVFDDGKVHALQANQPGLFGQLEHLRAWVLAHLPEASVLRTNGLLVPLVLVSLFALKGLFTYSGTLLMVRSGIRATQALRERLFAHFLLQEPAFFQKHPVGELLTRSINDVGAVQGIASNQLAEMVREVCVALTMLATVLYMDWKLSLTLFLAGPLVVLPVKKLSQRIRKVNHRNQEASSHLLQRLKEVFSNIRVVQAFARESYEVGRFQLQNQELYRLGMKSARASALSTPIMELVGGLLLAFLAAYASGRFKNGTLTSENFLTYILAIYALYDPLRRLTKLNNEIQVASASLDRVYAMLDRQPELPVHPNPKPVPARPSLLRFEDVSFTYDGKHPVLRGVDLSVKAGETVALVGGSGGGKTTLVNLVPRFFDPTGGRITLDGIDLRDFDPRELRQTIGIVTQETLLFMDTVHDNIAYGRQASREAVIEAARKAHAHDFIQGLSRGYDTPLAETGSSLSGGQRQRLAIARALLQDPPILILDEATSALDTESERAVQAALETLMQNRTTLVIAHRLSTIQRATRICAMKQGRIVEVGSHEELLAQGGEYARLHKLQFAEA</sequence>
<comment type="subcellular location">
    <subcellularLocation>
        <location evidence="1">Cell membrane</location>
        <topology evidence="1">Multi-pass membrane protein</topology>
    </subcellularLocation>
</comment>
<reference evidence="10 11" key="1">
    <citation type="submission" date="2020-10" db="EMBL/GenBank/DDBJ databases">
        <title>Connecting structure to function with the recovery of over 1000 high-quality activated sludge metagenome-assembled genomes encoding full-length rRNA genes using long-read sequencing.</title>
        <authorList>
            <person name="Singleton C.M."/>
            <person name="Petriglieri F."/>
            <person name="Kristensen J.M."/>
            <person name="Kirkegaard R.H."/>
            <person name="Michaelsen T.Y."/>
            <person name="Andersen M.H."/>
            <person name="Karst S.M."/>
            <person name="Dueholm M.S."/>
            <person name="Nielsen P.H."/>
            <person name="Albertsen M."/>
        </authorList>
    </citation>
    <scope>NUCLEOTIDE SEQUENCE [LARGE SCALE GENOMIC DNA]</scope>
    <source>
        <strain evidence="10">OdNE_18-Q3-R46-58_MAXAC.008</strain>
    </source>
</reference>
<evidence type="ECO:0000256" key="6">
    <source>
        <dbReference type="ARBA" id="ARBA00023136"/>
    </source>
</evidence>
<dbReference type="GO" id="GO:0016887">
    <property type="term" value="F:ATP hydrolysis activity"/>
    <property type="evidence" value="ECO:0007669"/>
    <property type="project" value="InterPro"/>
</dbReference>
<feature type="domain" description="ABC transporter" evidence="8">
    <location>
        <begin position="364"/>
        <end position="597"/>
    </location>
</feature>
<dbReference type="SUPFAM" id="SSF52540">
    <property type="entry name" value="P-loop containing nucleoside triphosphate hydrolases"/>
    <property type="match status" value="1"/>
</dbReference>
<dbReference type="InterPro" id="IPR039421">
    <property type="entry name" value="Type_1_exporter"/>
</dbReference>
<dbReference type="PROSITE" id="PS00211">
    <property type="entry name" value="ABC_TRANSPORTER_1"/>
    <property type="match status" value="1"/>
</dbReference>
<keyword evidence="3" id="KW-0547">Nucleotide-binding</keyword>
<dbReference type="GO" id="GO:0005886">
    <property type="term" value="C:plasma membrane"/>
    <property type="evidence" value="ECO:0007669"/>
    <property type="project" value="UniProtKB-SubCell"/>
</dbReference>
<dbReference type="PROSITE" id="PS50929">
    <property type="entry name" value="ABC_TM1F"/>
    <property type="match status" value="1"/>
</dbReference>
<evidence type="ECO:0000256" key="4">
    <source>
        <dbReference type="ARBA" id="ARBA00022840"/>
    </source>
</evidence>
<keyword evidence="6 7" id="KW-0472">Membrane</keyword>
<evidence type="ECO:0000256" key="7">
    <source>
        <dbReference type="SAM" id="Phobius"/>
    </source>
</evidence>
<dbReference type="InterPro" id="IPR027417">
    <property type="entry name" value="P-loop_NTPase"/>
</dbReference>
<gene>
    <name evidence="10" type="ORF">IPN91_14785</name>
</gene>
<keyword evidence="2 7" id="KW-0812">Transmembrane</keyword>
<dbReference type="InterPro" id="IPR017871">
    <property type="entry name" value="ABC_transporter-like_CS"/>
</dbReference>
<proteinExistence type="predicted"/>
<dbReference type="InterPro" id="IPR003439">
    <property type="entry name" value="ABC_transporter-like_ATP-bd"/>
</dbReference>
<evidence type="ECO:0000259" key="9">
    <source>
        <dbReference type="PROSITE" id="PS50929"/>
    </source>
</evidence>
<dbReference type="CDD" id="cd03251">
    <property type="entry name" value="ABCC_MsbA"/>
    <property type="match status" value="1"/>
</dbReference>
<dbReference type="InterPro" id="IPR036640">
    <property type="entry name" value="ABC1_TM_sf"/>
</dbReference>
<evidence type="ECO:0000256" key="2">
    <source>
        <dbReference type="ARBA" id="ARBA00022692"/>
    </source>
</evidence>
<protein>
    <submittedName>
        <fullName evidence="10">ABC transporter ATP-binding protein</fullName>
    </submittedName>
</protein>
<dbReference type="PANTHER" id="PTHR43394">
    <property type="entry name" value="ATP-DEPENDENT PERMEASE MDL1, MITOCHONDRIAL"/>
    <property type="match status" value="1"/>
</dbReference>
<feature type="transmembrane region" description="Helical" evidence="7">
    <location>
        <begin position="85"/>
        <end position="110"/>
    </location>
</feature>
<feature type="transmembrane region" description="Helical" evidence="7">
    <location>
        <begin position="269"/>
        <end position="291"/>
    </location>
</feature>
<evidence type="ECO:0000256" key="3">
    <source>
        <dbReference type="ARBA" id="ARBA00022741"/>
    </source>
</evidence>
<dbReference type="PANTHER" id="PTHR43394:SF1">
    <property type="entry name" value="ATP-BINDING CASSETTE SUB-FAMILY B MEMBER 10, MITOCHONDRIAL"/>
    <property type="match status" value="1"/>
</dbReference>
<evidence type="ECO:0000256" key="5">
    <source>
        <dbReference type="ARBA" id="ARBA00022989"/>
    </source>
</evidence>
<dbReference type="Pfam" id="PF00005">
    <property type="entry name" value="ABC_tran"/>
    <property type="match status" value="1"/>
</dbReference>
<dbReference type="Proteomes" id="UP000709959">
    <property type="component" value="Unassembled WGS sequence"/>
</dbReference>
<feature type="transmembrane region" description="Helical" evidence="7">
    <location>
        <begin position="189"/>
        <end position="206"/>
    </location>
</feature>
<dbReference type="InterPro" id="IPR011527">
    <property type="entry name" value="ABC1_TM_dom"/>
</dbReference>
<dbReference type="SMART" id="SM00382">
    <property type="entry name" value="AAA"/>
    <property type="match status" value="1"/>
</dbReference>
<dbReference type="Pfam" id="PF00664">
    <property type="entry name" value="ABC_membrane"/>
    <property type="match status" value="1"/>
</dbReference>
<dbReference type="FunFam" id="3.40.50.300:FF:000218">
    <property type="entry name" value="Multidrug ABC transporter ATP-binding protein"/>
    <property type="match status" value="1"/>
</dbReference>
<dbReference type="GO" id="GO:0090374">
    <property type="term" value="P:oligopeptide export from mitochondrion"/>
    <property type="evidence" value="ECO:0007669"/>
    <property type="project" value="TreeGrafter"/>
</dbReference>
<dbReference type="PROSITE" id="PS50893">
    <property type="entry name" value="ABC_TRANSPORTER_2"/>
    <property type="match status" value="1"/>
</dbReference>
<dbReference type="InterPro" id="IPR003593">
    <property type="entry name" value="AAA+_ATPase"/>
</dbReference>
<evidence type="ECO:0000313" key="11">
    <source>
        <dbReference type="Proteomes" id="UP000709959"/>
    </source>
</evidence>
<accession>A0A936K772</accession>
<dbReference type="GO" id="GO:0005524">
    <property type="term" value="F:ATP binding"/>
    <property type="evidence" value="ECO:0007669"/>
    <property type="project" value="UniProtKB-KW"/>
</dbReference>
<dbReference type="Gene3D" id="3.40.50.300">
    <property type="entry name" value="P-loop containing nucleotide triphosphate hydrolases"/>
    <property type="match status" value="1"/>
</dbReference>
<evidence type="ECO:0000313" key="10">
    <source>
        <dbReference type="EMBL" id="MBK8573846.1"/>
    </source>
</evidence>
<dbReference type="CDD" id="cd18552">
    <property type="entry name" value="ABC_6TM_MsbA_like"/>
    <property type="match status" value="1"/>
</dbReference>
<dbReference type="Gene3D" id="1.20.1560.10">
    <property type="entry name" value="ABC transporter type 1, transmembrane domain"/>
    <property type="match status" value="1"/>
</dbReference>